<protein>
    <submittedName>
        <fullName evidence="4">Uncharacterized protein</fullName>
    </submittedName>
</protein>
<dbReference type="AlphaFoldDB" id="A0A2T9YZM3"/>
<keyword evidence="5" id="KW-1185">Reference proteome</keyword>
<dbReference type="Gene3D" id="3.40.50.720">
    <property type="entry name" value="NAD(P)-binding Rossmann-like Domain"/>
    <property type="match status" value="1"/>
</dbReference>
<dbReference type="Pfam" id="PF00106">
    <property type="entry name" value="adh_short"/>
    <property type="match status" value="1"/>
</dbReference>
<dbReference type="GO" id="GO:0016616">
    <property type="term" value="F:oxidoreductase activity, acting on the CH-OH group of donors, NAD or NADP as acceptor"/>
    <property type="evidence" value="ECO:0007669"/>
    <property type="project" value="TreeGrafter"/>
</dbReference>
<evidence type="ECO:0000256" key="1">
    <source>
        <dbReference type="ARBA" id="ARBA00006484"/>
    </source>
</evidence>
<name>A0A2T9YZM3_9FUNG</name>
<dbReference type="STRING" id="61424.A0A2T9YZM3"/>
<evidence type="ECO:0000256" key="2">
    <source>
        <dbReference type="ARBA" id="ARBA00023002"/>
    </source>
</evidence>
<evidence type="ECO:0000313" key="4">
    <source>
        <dbReference type="EMBL" id="PVU97759.1"/>
    </source>
</evidence>
<dbReference type="InterPro" id="IPR002347">
    <property type="entry name" value="SDR_fam"/>
</dbReference>
<proteinExistence type="inferred from homology"/>
<dbReference type="PANTHER" id="PTHR44229">
    <property type="entry name" value="15-HYDROXYPROSTAGLANDIN DEHYDROGENASE [NAD(+)]"/>
    <property type="match status" value="1"/>
</dbReference>
<dbReference type="GO" id="GO:0005737">
    <property type="term" value="C:cytoplasm"/>
    <property type="evidence" value="ECO:0007669"/>
    <property type="project" value="TreeGrafter"/>
</dbReference>
<comment type="similarity">
    <text evidence="1 3">Belongs to the short-chain dehydrogenases/reductases (SDR) family.</text>
</comment>
<dbReference type="PRINTS" id="PR00080">
    <property type="entry name" value="SDRFAMILY"/>
</dbReference>
<dbReference type="InterPro" id="IPR036291">
    <property type="entry name" value="NAD(P)-bd_dom_sf"/>
</dbReference>
<evidence type="ECO:0000313" key="5">
    <source>
        <dbReference type="Proteomes" id="UP000245699"/>
    </source>
</evidence>
<accession>A0A2T9YZM3</accession>
<evidence type="ECO:0000256" key="3">
    <source>
        <dbReference type="RuleBase" id="RU000363"/>
    </source>
</evidence>
<dbReference type="PANTHER" id="PTHR44229:SF4">
    <property type="entry name" value="15-HYDROXYPROSTAGLANDIN DEHYDROGENASE [NAD(+)]"/>
    <property type="match status" value="1"/>
</dbReference>
<dbReference type="EMBL" id="MBFT01000100">
    <property type="protein sequence ID" value="PVU97759.1"/>
    <property type="molecule type" value="Genomic_DNA"/>
</dbReference>
<reference evidence="4 5" key="1">
    <citation type="journal article" date="2018" name="MBio">
        <title>Comparative Genomics Reveals the Core Gene Toolbox for the Fungus-Insect Symbiosis.</title>
        <authorList>
            <person name="Wang Y."/>
            <person name="Stata M."/>
            <person name="Wang W."/>
            <person name="Stajich J.E."/>
            <person name="White M.M."/>
            <person name="Moncalvo J.M."/>
        </authorList>
    </citation>
    <scope>NUCLEOTIDE SEQUENCE [LARGE SCALE GENOMIC DNA]</scope>
    <source>
        <strain evidence="4 5">AUS-77-4</strain>
    </source>
</reference>
<dbReference type="PRINTS" id="PR00081">
    <property type="entry name" value="GDHRDH"/>
</dbReference>
<gene>
    <name evidence="4" type="ORF">BB559_001919</name>
</gene>
<comment type="caution">
    <text evidence="4">The sequence shown here is derived from an EMBL/GenBank/DDBJ whole genome shotgun (WGS) entry which is preliminary data.</text>
</comment>
<keyword evidence="2" id="KW-0560">Oxidoreductase</keyword>
<sequence length="250" mass="27183">MKIKGTTSIVTGGALGIGRATVERGKVVVADLKDCNGMVKELNEKYGEKVAVYTRCNVTNIKDLELALSKAVEEFGRFDILVNNAGIGSKALLWDDTDTTNTDRILATNLASILNFTRLAVQYWNKRPEQLGVVVNVASNIAFHPDANYHIYGAAKSGVVHFTSTCASLYPRIRVNAVAPGYVNTSIFQSSETGSSEISRRMKLGGVLEPIDVANQIVKCIDDESMFGETIRVLAKIPPFAQKLKKASKI</sequence>
<organism evidence="4 5">
    <name type="scientific">Furculomyces boomerangus</name>
    <dbReference type="NCBI Taxonomy" id="61424"/>
    <lineage>
        <taxon>Eukaryota</taxon>
        <taxon>Fungi</taxon>
        <taxon>Fungi incertae sedis</taxon>
        <taxon>Zoopagomycota</taxon>
        <taxon>Kickxellomycotina</taxon>
        <taxon>Harpellomycetes</taxon>
        <taxon>Harpellales</taxon>
        <taxon>Harpellaceae</taxon>
        <taxon>Furculomyces</taxon>
    </lineage>
</organism>
<dbReference type="Proteomes" id="UP000245699">
    <property type="component" value="Unassembled WGS sequence"/>
</dbReference>
<dbReference type="SUPFAM" id="SSF51735">
    <property type="entry name" value="NAD(P)-binding Rossmann-fold domains"/>
    <property type="match status" value="1"/>
</dbReference>
<dbReference type="OrthoDB" id="37659at2759"/>